<organism evidence="2 3">
    <name type="scientific">Oldenlandia corymbosa var. corymbosa</name>
    <dbReference type="NCBI Taxonomy" id="529605"/>
    <lineage>
        <taxon>Eukaryota</taxon>
        <taxon>Viridiplantae</taxon>
        <taxon>Streptophyta</taxon>
        <taxon>Embryophyta</taxon>
        <taxon>Tracheophyta</taxon>
        <taxon>Spermatophyta</taxon>
        <taxon>Magnoliopsida</taxon>
        <taxon>eudicotyledons</taxon>
        <taxon>Gunneridae</taxon>
        <taxon>Pentapetalae</taxon>
        <taxon>asterids</taxon>
        <taxon>lamiids</taxon>
        <taxon>Gentianales</taxon>
        <taxon>Rubiaceae</taxon>
        <taxon>Rubioideae</taxon>
        <taxon>Spermacoceae</taxon>
        <taxon>Hedyotis-Oldenlandia complex</taxon>
        <taxon>Oldenlandia</taxon>
    </lineage>
</organism>
<proteinExistence type="predicted"/>
<feature type="compositionally biased region" description="Low complexity" evidence="1">
    <location>
        <begin position="39"/>
        <end position="49"/>
    </location>
</feature>
<evidence type="ECO:0000256" key="1">
    <source>
        <dbReference type="SAM" id="MobiDB-lite"/>
    </source>
</evidence>
<feature type="region of interest" description="Disordered" evidence="1">
    <location>
        <begin position="32"/>
        <end position="52"/>
    </location>
</feature>
<gene>
    <name evidence="2" type="ORF">OLC1_LOCUS20232</name>
</gene>
<dbReference type="EMBL" id="OX459124">
    <property type="protein sequence ID" value="CAI9113175.1"/>
    <property type="molecule type" value="Genomic_DNA"/>
</dbReference>
<evidence type="ECO:0000313" key="3">
    <source>
        <dbReference type="Proteomes" id="UP001161247"/>
    </source>
</evidence>
<keyword evidence="3" id="KW-1185">Reference proteome</keyword>
<dbReference type="AlphaFoldDB" id="A0AAV1DZ49"/>
<reference evidence="2" key="1">
    <citation type="submission" date="2023-03" db="EMBL/GenBank/DDBJ databases">
        <authorList>
            <person name="Julca I."/>
        </authorList>
    </citation>
    <scope>NUCLEOTIDE SEQUENCE</scope>
</reference>
<protein>
    <submittedName>
        <fullName evidence="2">OLC1v1013735C1</fullName>
    </submittedName>
</protein>
<accession>A0AAV1DZ49</accession>
<dbReference type="Proteomes" id="UP001161247">
    <property type="component" value="Chromosome 7"/>
</dbReference>
<evidence type="ECO:0000313" key="2">
    <source>
        <dbReference type="EMBL" id="CAI9113175.1"/>
    </source>
</evidence>
<name>A0AAV1DZ49_OLDCO</name>
<sequence>MVSKRRVSDSWWSFKLSRIMLSKKVVSRKKLRKRKVSSVKKTSPKSPSSAGKTEFIFRSSRFDRFPSDPSYAVVDCPRILPLAIMESSRPDQLPVDMVDISGKQIISVRNAGDNTEKQKIVSDRNAGDKTEKGLTTFGFVYGGVVTVDGKDGGQGSGIGTVQNVVKIDSRMIVGDCEVLKALLDDLQNKYSDHERLEVDRRIPVLEEASPARDMIEGHRNDIVSRKKSSAWSLKSILNGIFSFWRKS</sequence>